<evidence type="ECO:0000313" key="3">
    <source>
        <dbReference type="Proteomes" id="UP000281813"/>
    </source>
</evidence>
<reference evidence="2 3" key="1">
    <citation type="journal article" date="2015" name="Antonie Van Leeuwenhoek">
        <title>Oceanobacillus bengalensis sp. nov., a bacterium isolated from seawater of the Bay of Bengal.</title>
        <authorList>
            <person name="Yongchang O."/>
            <person name="Xiang W."/>
            <person name="Wang G."/>
        </authorList>
    </citation>
    <scope>NUCLEOTIDE SEQUENCE [LARGE SCALE GENOMIC DNA]</scope>
    <source>
        <strain evidence="2 3">MCCC 1K00260</strain>
    </source>
</reference>
<gene>
    <name evidence="2" type="ORF">D8M05_16940</name>
</gene>
<keyword evidence="3" id="KW-1185">Reference proteome</keyword>
<dbReference type="InterPro" id="IPR027417">
    <property type="entry name" value="P-loop_NTPase"/>
</dbReference>
<dbReference type="Pfam" id="PF13541">
    <property type="entry name" value="ChlI"/>
    <property type="match status" value="1"/>
</dbReference>
<organism evidence="2 3">
    <name type="scientific">Oceanobacillus bengalensis</name>
    <dbReference type="NCBI Taxonomy" id="1435466"/>
    <lineage>
        <taxon>Bacteria</taxon>
        <taxon>Bacillati</taxon>
        <taxon>Bacillota</taxon>
        <taxon>Bacilli</taxon>
        <taxon>Bacillales</taxon>
        <taxon>Bacillaceae</taxon>
        <taxon>Oceanobacillus</taxon>
    </lineage>
</organism>
<comment type="caution">
    <text evidence="2">The sequence shown here is derived from an EMBL/GenBank/DDBJ whole genome shotgun (WGS) entry which is preliminary data.</text>
</comment>
<dbReference type="InterPro" id="IPR014721">
    <property type="entry name" value="Ribsml_uS5_D2-typ_fold_subgr"/>
</dbReference>
<keyword evidence="2" id="KW-0547">Nucleotide-binding</keyword>
<dbReference type="GO" id="GO:0005524">
    <property type="term" value="F:ATP binding"/>
    <property type="evidence" value="ECO:0007669"/>
    <property type="project" value="UniProtKB-KW"/>
</dbReference>
<feature type="domain" description="Magnesium chelatase ChlI-like catalytic" evidence="1">
    <location>
        <begin position="106"/>
        <end position="149"/>
    </location>
</feature>
<keyword evidence="2" id="KW-0067">ATP-binding</keyword>
<dbReference type="AlphaFoldDB" id="A0A494YSW8"/>
<dbReference type="InterPro" id="IPR020568">
    <property type="entry name" value="Ribosomal_Su5_D2-typ_SF"/>
</dbReference>
<dbReference type="SUPFAM" id="SSF52540">
    <property type="entry name" value="P-loop containing nucleoside triphosphate hydrolases"/>
    <property type="match status" value="1"/>
</dbReference>
<sequence length="163" mass="17864">MKEADEIKDEIPEDAAFLGVLSLDGTIKSVEGMLPAIIAARKEGFKTLYLPKMHDVPLSTIDGIEFRYVETLQEVVESFSGQLAAFSLPTITPKEPTEQTFSFGKDYRHILGHKQAKWALEIAVAGGRNVLMSGPPGCGKSLLSETFPSFWRGISRTLLGTFS</sequence>
<dbReference type="SUPFAM" id="SSF54211">
    <property type="entry name" value="Ribosomal protein S5 domain 2-like"/>
    <property type="match status" value="1"/>
</dbReference>
<dbReference type="InterPro" id="IPR000523">
    <property type="entry name" value="Mg_chelatse_chII-like_cat_dom"/>
</dbReference>
<dbReference type="Pfam" id="PF01078">
    <property type="entry name" value="Mg_chelatase"/>
    <property type="match status" value="1"/>
</dbReference>
<dbReference type="Proteomes" id="UP000281813">
    <property type="component" value="Unassembled WGS sequence"/>
</dbReference>
<dbReference type="Gene3D" id="3.30.230.10">
    <property type="match status" value="1"/>
</dbReference>
<protein>
    <submittedName>
        <fullName evidence="2">ATP-binding protein</fullName>
    </submittedName>
</protein>
<evidence type="ECO:0000259" key="1">
    <source>
        <dbReference type="Pfam" id="PF01078"/>
    </source>
</evidence>
<name>A0A494YSW8_9BACI</name>
<accession>A0A494YSW8</accession>
<dbReference type="Gene3D" id="3.40.50.300">
    <property type="entry name" value="P-loop containing nucleotide triphosphate hydrolases"/>
    <property type="match status" value="1"/>
</dbReference>
<dbReference type="EMBL" id="RBZO01000035">
    <property type="protein sequence ID" value="RKQ13186.1"/>
    <property type="molecule type" value="Genomic_DNA"/>
</dbReference>
<proteinExistence type="predicted"/>
<evidence type="ECO:0000313" key="2">
    <source>
        <dbReference type="EMBL" id="RKQ13186.1"/>
    </source>
</evidence>